<dbReference type="AlphaFoldDB" id="A0A1I8EY32"/>
<organism evidence="1">
    <name type="scientific">Wuchereria bancrofti</name>
    <dbReference type="NCBI Taxonomy" id="6293"/>
    <lineage>
        <taxon>Eukaryota</taxon>
        <taxon>Metazoa</taxon>
        <taxon>Ecdysozoa</taxon>
        <taxon>Nematoda</taxon>
        <taxon>Chromadorea</taxon>
        <taxon>Rhabditida</taxon>
        <taxon>Spirurina</taxon>
        <taxon>Spiruromorpha</taxon>
        <taxon>Filarioidea</taxon>
        <taxon>Onchocercidae</taxon>
        <taxon>Wuchereria</taxon>
    </lineage>
</organism>
<evidence type="ECO:0000313" key="1">
    <source>
        <dbReference type="WBParaSite" id="maker-PairedContig_650-snap-gene-1.18-mRNA-1"/>
    </source>
</evidence>
<proteinExistence type="predicted"/>
<dbReference type="WBParaSite" id="maker-PairedContig_650-snap-gene-1.18-mRNA-1">
    <property type="protein sequence ID" value="maker-PairedContig_650-snap-gene-1.18-mRNA-1"/>
    <property type="gene ID" value="maker-PairedContig_650-snap-gene-1.18"/>
</dbReference>
<accession>A0A1I8EY32</accession>
<sequence>MECNQFYCSDDSNITELYSVMDPALNIRAEMLKQYGQKDLSRLGILIRGPDLILQKLFPLQVESCSYYSQLVEILGVSMVRMECDNTSKQIIIHSVACEREFCKRCRRNVRPKEKEYCDRCSKSITENELFQKMDVGDNFAKFSLFLR</sequence>
<name>A0A1I8EY32_WUCBA</name>
<protein>
    <submittedName>
        <fullName evidence="1">Uncharacterized protein</fullName>
    </submittedName>
</protein>
<reference evidence="1" key="1">
    <citation type="submission" date="2016-11" db="UniProtKB">
        <authorList>
            <consortium name="WormBaseParasite"/>
        </authorList>
    </citation>
    <scope>IDENTIFICATION</scope>
    <source>
        <strain evidence="1">pt0022</strain>
    </source>
</reference>